<organism evidence="1">
    <name type="scientific">Arabidopsis thaliana</name>
    <name type="common">Mouse-ear cress</name>
    <dbReference type="NCBI Taxonomy" id="3702"/>
    <lineage>
        <taxon>Eukaryota</taxon>
        <taxon>Viridiplantae</taxon>
        <taxon>Streptophyta</taxon>
        <taxon>Embryophyta</taxon>
        <taxon>Tracheophyta</taxon>
        <taxon>Spermatophyta</taxon>
        <taxon>Magnoliopsida</taxon>
        <taxon>eudicotyledons</taxon>
        <taxon>Gunneridae</taxon>
        <taxon>Pentapetalae</taxon>
        <taxon>rosids</taxon>
        <taxon>malvids</taxon>
        <taxon>Brassicales</taxon>
        <taxon>Brassicaceae</taxon>
        <taxon>Camelineae</taxon>
        <taxon>Arabidopsis</taxon>
    </lineage>
</organism>
<evidence type="ECO:0000313" key="1">
    <source>
        <dbReference type="EMBL" id="BAF01598.1"/>
    </source>
</evidence>
<sequence>MPPASCNFSPTNVLEIAPPQPEHIHHPCWLHRTVVENLVTMVPICLQPPQIVVVADSRYFVPPRMLLLAFLCEVYISEILHKKWLRT</sequence>
<dbReference type="AlphaFoldDB" id="Q0WMQ2"/>
<accession>Q0WMQ2</accession>
<protein>
    <submittedName>
        <fullName evidence="1">Uncharacterized protein</fullName>
    </submittedName>
</protein>
<dbReference type="EMBL" id="AK229762">
    <property type="protein sequence ID" value="BAF01598.1"/>
    <property type="molecule type" value="mRNA"/>
</dbReference>
<proteinExistence type="evidence at transcript level"/>
<reference evidence="1" key="1">
    <citation type="submission" date="2006-07" db="EMBL/GenBank/DDBJ databases">
        <title>Large-scale analysis of RIKEN Arabidopsis full-length (RAFL) cDNAs.</title>
        <authorList>
            <person name="Totoki Y."/>
            <person name="Seki M."/>
            <person name="Ishida J."/>
            <person name="Nakajima M."/>
            <person name="Enju A."/>
            <person name="Morosawa T."/>
            <person name="Kamiya A."/>
            <person name="Narusaka M."/>
            <person name="Shin-i T."/>
            <person name="Nakagawa M."/>
            <person name="Sakamoto N."/>
            <person name="Oishi K."/>
            <person name="Kohara Y."/>
            <person name="Kobayashi M."/>
            <person name="Toyoda A."/>
            <person name="Sakaki Y."/>
            <person name="Sakurai T."/>
            <person name="Iida K."/>
            <person name="Akiyama K."/>
            <person name="Satou M."/>
            <person name="Toyoda T."/>
            <person name="Konagaya A."/>
            <person name="Carninci P."/>
            <person name="Kawai J."/>
            <person name="Hayashizaki Y."/>
            <person name="Shinozaki K."/>
        </authorList>
    </citation>
    <scope>NUCLEOTIDE SEQUENCE</scope>
</reference>
<name>Q0WMQ2_ARATH</name>